<protein>
    <submittedName>
        <fullName evidence="1">CLUMA_CG019951, isoform A</fullName>
    </submittedName>
</protein>
<dbReference type="AlphaFoldDB" id="A0A1J1J4Q1"/>
<evidence type="ECO:0000313" key="1">
    <source>
        <dbReference type="EMBL" id="CRL06946.1"/>
    </source>
</evidence>
<keyword evidence="2" id="KW-1185">Reference proteome</keyword>
<proteinExistence type="predicted"/>
<organism evidence="1 2">
    <name type="scientific">Clunio marinus</name>
    <dbReference type="NCBI Taxonomy" id="568069"/>
    <lineage>
        <taxon>Eukaryota</taxon>
        <taxon>Metazoa</taxon>
        <taxon>Ecdysozoa</taxon>
        <taxon>Arthropoda</taxon>
        <taxon>Hexapoda</taxon>
        <taxon>Insecta</taxon>
        <taxon>Pterygota</taxon>
        <taxon>Neoptera</taxon>
        <taxon>Endopterygota</taxon>
        <taxon>Diptera</taxon>
        <taxon>Nematocera</taxon>
        <taxon>Chironomoidea</taxon>
        <taxon>Chironomidae</taxon>
        <taxon>Clunio</taxon>
    </lineage>
</organism>
<accession>A0A1J1J4Q1</accession>
<name>A0A1J1J4Q1_9DIPT</name>
<sequence>MREFNTQQQHLNIQVEPGRARHNFIGYLQAKLFIKSNCKFMRKVIKKTLERNSHHNLCQCKVYEILKLLNL</sequence>
<gene>
    <name evidence="1" type="ORF">CLUMA_CG019951</name>
</gene>
<reference evidence="1 2" key="1">
    <citation type="submission" date="2015-04" db="EMBL/GenBank/DDBJ databases">
        <authorList>
            <person name="Syromyatnikov M.Y."/>
            <person name="Popov V.N."/>
        </authorList>
    </citation>
    <scope>NUCLEOTIDE SEQUENCE [LARGE SCALE GENOMIC DNA]</scope>
</reference>
<dbReference type="Proteomes" id="UP000183832">
    <property type="component" value="Unassembled WGS sequence"/>
</dbReference>
<dbReference type="EMBL" id="CVRI01000068">
    <property type="protein sequence ID" value="CRL06946.1"/>
    <property type="molecule type" value="Genomic_DNA"/>
</dbReference>
<evidence type="ECO:0000313" key="2">
    <source>
        <dbReference type="Proteomes" id="UP000183832"/>
    </source>
</evidence>